<evidence type="ECO:0000313" key="2">
    <source>
        <dbReference type="EMBL" id="KAA2252721.1"/>
    </source>
</evidence>
<feature type="region of interest" description="Disordered" evidence="1">
    <location>
        <begin position="88"/>
        <end position="108"/>
    </location>
</feature>
<dbReference type="InterPro" id="IPR013418">
    <property type="entry name" value="CRISPR-assoc_prot_Cas7/Csd2"/>
</dbReference>
<organism evidence="2 3">
    <name type="scientific">Solihabitans fulvus</name>
    <dbReference type="NCBI Taxonomy" id="1892852"/>
    <lineage>
        <taxon>Bacteria</taxon>
        <taxon>Bacillati</taxon>
        <taxon>Actinomycetota</taxon>
        <taxon>Actinomycetes</taxon>
        <taxon>Pseudonocardiales</taxon>
        <taxon>Pseudonocardiaceae</taxon>
        <taxon>Solihabitans</taxon>
    </lineage>
</organism>
<dbReference type="Pfam" id="PF05107">
    <property type="entry name" value="Cas_Cas7"/>
    <property type="match status" value="1"/>
</dbReference>
<keyword evidence="3" id="KW-1185">Reference proteome</keyword>
<reference evidence="2 3" key="2">
    <citation type="submission" date="2019-09" db="EMBL/GenBank/DDBJ databases">
        <authorList>
            <person name="Jin C."/>
        </authorList>
    </citation>
    <scope>NUCLEOTIDE SEQUENCE [LARGE SCALE GENOMIC DNA]</scope>
    <source>
        <strain evidence="2 3">AN110305</strain>
    </source>
</reference>
<reference evidence="2 3" key="1">
    <citation type="submission" date="2019-09" db="EMBL/GenBank/DDBJ databases">
        <title>Goodfellowia gen. nov., a new genus of the Pseudonocardineae related to Actinoalloteichus, containing Goodfellowia coeruleoviolacea gen. nov., comb. nov. gen. nov., comb. nov.</title>
        <authorList>
            <person name="Labeda D."/>
        </authorList>
    </citation>
    <scope>NUCLEOTIDE SEQUENCE [LARGE SCALE GENOMIC DNA]</scope>
    <source>
        <strain evidence="2 3">AN110305</strain>
    </source>
</reference>
<accession>A0A5B2WLS3</accession>
<gene>
    <name evidence="2" type="primary">cas7c</name>
    <name evidence="2" type="ORF">F0L68_34585</name>
</gene>
<dbReference type="Proteomes" id="UP000323454">
    <property type="component" value="Unassembled WGS sequence"/>
</dbReference>
<proteinExistence type="predicted"/>
<feature type="region of interest" description="Disordered" evidence="1">
    <location>
        <begin position="5"/>
        <end position="34"/>
    </location>
</feature>
<name>A0A5B2WLS3_9PSEU</name>
<evidence type="ECO:0000313" key="3">
    <source>
        <dbReference type="Proteomes" id="UP000323454"/>
    </source>
</evidence>
<sequence>MLLLFDITDGNPNGDPDADNQPRQDLETNQGLATDGSVKRKIRDTIALAAQAAGLDLSRYRIFIEAGESLNPRLEESYTANGFDLETAEDAEDSDTAAAKSKSRKGARKVLPAGDAETALAWLHNRYFDLRMFGGVLGTGNTPSLGKTRGPLQVGFARSISPITPEQHTITRVAKARQTEARHGEIGNKWTIPYGLYAVRLHYSASRGEKTGVSSDDLRLLYDTLIMMWDHTSSAARADMATQGLFVFTHPNAFGAAPADALLRLVTITPRDEQRPPRSFTDYEVVVDHAKVPEAVTLTRLV</sequence>
<dbReference type="NCBIfam" id="TIGR01595">
    <property type="entry name" value="cas_CT1132"/>
    <property type="match status" value="1"/>
</dbReference>
<evidence type="ECO:0000256" key="1">
    <source>
        <dbReference type="SAM" id="MobiDB-lite"/>
    </source>
</evidence>
<dbReference type="NCBIfam" id="TIGR02589">
    <property type="entry name" value="cas_Csd2"/>
    <property type="match status" value="1"/>
</dbReference>
<dbReference type="OrthoDB" id="9776792at2"/>
<protein>
    <submittedName>
        <fullName evidence="2">Type I-C CRISPR-associated protein Cas7/Csd2</fullName>
    </submittedName>
</protein>
<comment type="caution">
    <text evidence="2">The sequence shown here is derived from an EMBL/GenBank/DDBJ whole genome shotgun (WGS) entry which is preliminary data.</text>
</comment>
<dbReference type="GO" id="GO:0043571">
    <property type="term" value="P:maintenance of CRISPR repeat elements"/>
    <property type="evidence" value="ECO:0007669"/>
    <property type="project" value="InterPro"/>
</dbReference>
<dbReference type="EMBL" id="VUOB01000073">
    <property type="protein sequence ID" value="KAA2252721.1"/>
    <property type="molecule type" value="Genomic_DNA"/>
</dbReference>
<dbReference type="InterPro" id="IPR006482">
    <property type="entry name" value="Cas7_Csh2/Csh2"/>
</dbReference>
<dbReference type="AlphaFoldDB" id="A0A5B2WLS3"/>